<evidence type="ECO:0000313" key="14">
    <source>
        <dbReference type="EMBL" id="TYB48887.1"/>
    </source>
</evidence>
<feature type="binding site" evidence="12">
    <location>
        <position position="97"/>
    </location>
    <ligand>
        <name>Fe cation</name>
        <dbReference type="ChEBI" id="CHEBI:24875"/>
    </ligand>
</feature>
<dbReference type="GO" id="GO:0003700">
    <property type="term" value="F:DNA-binding transcription factor activity"/>
    <property type="evidence" value="ECO:0007669"/>
    <property type="project" value="InterPro"/>
</dbReference>
<dbReference type="AlphaFoldDB" id="A0A5D0NWP1"/>
<evidence type="ECO:0000256" key="7">
    <source>
        <dbReference type="ARBA" id="ARBA00022833"/>
    </source>
</evidence>
<organism evidence="14 15">
    <name type="scientific">Actinomadura chibensis</name>
    <dbReference type="NCBI Taxonomy" id="392828"/>
    <lineage>
        <taxon>Bacteria</taxon>
        <taxon>Bacillati</taxon>
        <taxon>Actinomycetota</taxon>
        <taxon>Actinomycetes</taxon>
        <taxon>Streptosporangiales</taxon>
        <taxon>Thermomonosporaceae</taxon>
        <taxon>Actinomadura</taxon>
    </lineage>
</organism>
<dbReference type="SUPFAM" id="SSF46785">
    <property type="entry name" value="Winged helix' DNA-binding domain"/>
    <property type="match status" value="1"/>
</dbReference>
<comment type="caution">
    <text evidence="14">The sequence shown here is derived from an EMBL/GenBank/DDBJ whole genome shotgun (WGS) entry which is preliminary data.</text>
</comment>
<evidence type="ECO:0000256" key="2">
    <source>
        <dbReference type="ARBA" id="ARBA00007957"/>
    </source>
</evidence>
<comment type="similarity">
    <text evidence="2">Belongs to the Fur family.</text>
</comment>
<dbReference type="GO" id="GO:0008270">
    <property type="term" value="F:zinc ion binding"/>
    <property type="evidence" value="ECO:0007669"/>
    <property type="project" value="TreeGrafter"/>
</dbReference>
<keyword evidence="6 11" id="KW-0479">Metal-binding</keyword>
<evidence type="ECO:0000256" key="12">
    <source>
        <dbReference type="PIRSR" id="PIRSR602481-2"/>
    </source>
</evidence>
<keyword evidence="8" id="KW-0805">Transcription regulation</keyword>
<dbReference type="Gene3D" id="3.30.1490.190">
    <property type="match status" value="1"/>
</dbReference>
<feature type="binding site" evidence="11">
    <location>
        <position position="106"/>
    </location>
    <ligand>
        <name>Zn(2+)</name>
        <dbReference type="ChEBI" id="CHEBI:29105"/>
    </ligand>
</feature>
<dbReference type="InterPro" id="IPR043135">
    <property type="entry name" value="Fur_C"/>
</dbReference>
<dbReference type="InterPro" id="IPR036390">
    <property type="entry name" value="WH_DNA-bd_sf"/>
</dbReference>
<feature type="compositionally biased region" description="Basic residues" evidence="13">
    <location>
        <begin position="1"/>
        <end position="10"/>
    </location>
</feature>
<reference evidence="14 15" key="1">
    <citation type="submission" date="2019-08" db="EMBL/GenBank/DDBJ databases">
        <title>Actinomadura sp. nov. CYP1-5 isolated from mountain soil.</title>
        <authorList>
            <person name="Songsumanus A."/>
            <person name="Kuncharoen N."/>
            <person name="Kudo T."/>
            <person name="Yuki M."/>
            <person name="Igarashi Y."/>
            <person name="Tanasupawat S."/>
        </authorList>
    </citation>
    <scope>NUCLEOTIDE SEQUENCE [LARGE SCALE GENOMIC DNA]</scope>
    <source>
        <strain evidence="14 15">JCM 14158</strain>
    </source>
</reference>
<dbReference type="GO" id="GO:0000976">
    <property type="term" value="F:transcription cis-regulatory region binding"/>
    <property type="evidence" value="ECO:0007669"/>
    <property type="project" value="TreeGrafter"/>
</dbReference>
<dbReference type="GO" id="GO:1900376">
    <property type="term" value="P:regulation of secondary metabolite biosynthetic process"/>
    <property type="evidence" value="ECO:0007669"/>
    <property type="project" value="TreeGrafter"/>
</dbReference>
<dbReference type="GO" id="GO:0045892">
    <property type="term" value="P:negative regulation of DNA-templated transcription"/>
    <property type="evidence" value="ECO:0007669"/>
    <property type="project" value="TreeGrafter"/>
</dbReference>
<gene>
    <name evidence="14" type="ORF">FXF69_06965</name>
</gene>
<name>A0A5D0NWP1_9ACTN</name>
<feature type="binding site" evidence="12">
    <location>
        <position position="135"/>
    </location>
    <ligand>
        <name>Fe cation</name>
        <dbReference type="ChEBI" id="CHEBI:24875"/>
    </ligand>
</feature>
<dbReference type="GO" id="GO:0005829">
    <property type="term" value="C:cytosol"/>
    <property type="evidence" value="ECO:0007669"/>
    <property type="project" value="TreeGrafter"/>
</dbReference>
<dbReference type="PANTHER" id="PTHR33202">
    <property type="entry name" value="ZINC UPTAKE REGULATION PROTEIN"/>
    <property type="match status" value="1"/>
</dbReference>
<dbReference type="Gene3D" id="1.10.10.10">
    <property type="entry name" value="Winged helix-like DNA-binding domain superfamily/Winged helix DNA-binding domain"/>
    <property type="match status" value="1"/>
</dbReference>
<keyword evidence="15" id="KW-1185">Reference proteome</keyword>
<keyword evidence="10" id="KW-0804">Transcription</keyword>
<evidence type="ECO:0000256" key="6">
    <source>
        <dbReference type="ARBA" id="ARBA00022723"/>
    </source>
</evidence>
<evidence type="ECO:0000256" key="10">
    <source>
        <dbReference type="ARBA" id="ARBA00023163"/>
    </source>
</evidence>
<dbReference type="EMBL" id="VSFG01000001">
    <property type="protein sequence ID" value="TYB48887.1"/>
    <property type="molecule type" value="Genomic_DNA"/>
</dbReference>
<dbReference type="Proteomes" id="UP000323380">
    <property type="component" value="Unassembled WGS sequence"/>
</dbReference>
<comment type="cofactor">
    <cofactor evidence="12">
        <name>Mn(2+)</name>
        <dbReference type="ChEBI" id="CHEBI:29035"/>
    </cofactor>
    <cofactor evidence="12">
        <name>Fe(2+)</name>
        <dbReference type="ChEBI" id="CHEBI:29033"/>
    </cofactor>
    <text evidence="12">Binds 1 Mn(2+) or Fe(2+) ion per subunit.</text>
</comment>
<evidence type="ECO:0000256" key="11">
    <source>
        <dbReference type="PIRSR" id="PIRSR602481-1"/>
    </source>
</evidence>
<evidence type="ECO:0000256" key="1">
    <source>
        <dbReference type="ARBA" id="ARBA00004496"/>
    </source>
</evidence>
<keyword evidence="5" id="KW-0678">Repressor</keyword>
<keyword evidence="12" id="KW-0408">Iron</keyword>
<protein>
    <submittedName>
        <fullName evidence="14">Transcriptional repressor</fullName>
    </submittedName>
</protein>
<feature type="binding site" evidence="11">
    <location>
        <position position="143"/>
    </location>
    <ligand>
        <name>Zn(2+)</name>
        <dbReference type="ChEBI" id="CHEBI:29105"/>
    </ligand>
</feature>
<feature type="binding site" evidence="12">
    <location>
        <position position="118"/>
    </location>
    <ligand>
        <name>Fe cation</name>
        <dbReference type="ChEBI" id="CHEBI:24875"/>
    </ligand>
</feature>
<keyword evidence="9" id="KW-0238">DNA-binding</keyword>
<dbReference type="PANTHER" id="PTHR33202:SF2">
    <property type="entry name" value="FERRIC UPTAKE REGULATION PROTEIN"/>
    <property type="match status" value="1"/>
</dbReference>
<evidence type="ECO:0000256" key="8">
    <source>
        <dbReference type="ARBA" id="ARBA00023015"/>
    </source>
</evidence>
<sequence>MTSHASRHPTRQAAPASRGGTRVRGTQQAAALSRVLADLSEFRSATDIHSELRRRGEGIGLTTVYRHLQVLSQDGVVDALRDESGETLYRRCRTSTHHHHVTCRSCGHSVEVEGPAIERWAEHVAAEAGFTEINHTVEIFGRCRDCAST</sequence>
<dbReference type="CDD" id="cd07153">
    <property type="entry name" value="Fur_like"/>
    <property type="match status" value="1"/>
</dbReference>
<keyword evidence="7 11" id="KW-0862">Zinc</keyword>
<evidence type="ECO:0000313" key="15">
    <source>
        <dbReference type="Proteomes" id="UP000323380"/>
    </source>
</evidence>
<proteinExistence type="inferred from homology"/>
<feature type="binding site" evidence="11">
    <location>
        <position position="103"/>
    </location>
    <ligand>
        <name>Zn(2+)</name>
        <dbReference type="ChEBI" id="CHEBI:29105"/>
    </ligand>
</feature>
<comment type="subcellular location">
    <subcellularLocation>
        <location evidence="1">Cytoplasm</location>
    </subcellularLocation>
</comment>
<evidence type="ECO:0000256" key="3">
    <source>
        <dbReference type="ARBA" id="ARBA00011738"/>
    </source>
</evidence>
<accession>A0A5D0NWP1</accession>
<comment type="subunit">
    <text evidence="3">Homodimer.</text>
</comment>
<dbReference type="InterPro" id="IPR036388">
    <property type="entry name" value="WH-like_DNA-bd_sf"/>
</dbReference>
<keyword evidence="4" id="KW-0963">Cytoplasm</keyword>
<evidence type="ECO:0000256" key="4">
    <source>
        <dbReference type="ARBA" id="ARBA00022490"/>
    </source>
</evidence>
<evidence type="ECO:0000256" key="9">
    <source>
        <dbReference type="ARBA" id="ARBA00023125"/>
    </source>
</evidence>
<evidence type="ECO:0000256" key="13">
    <source>
        <dbReference type="SAM" id="MobiDB-lite"/>
    </source>
</evidence>
<dbReference type="Pfam" id="PF01475">
    <property type="entry name" value="FUR"/>
    <property type="match status" value="1"/>
</dbReference>
<feature type="binding site" evidence="11">
    <location>
        <position position="146"/>
    </location>
    <ligand>
        <name>Zn(2+)</name>
        <dbReference type="ChEBI" id="CHEBI:29105"/>
    </ligand>
</feature>
<dbReference type="InterPro" id="IPR002481">
    <property type="entry name" value="FUR"/>
</dbReference>
<feature type="region of interest" description="Disordered" evidence="13">
    <location>
        <begin position="1"/>
        <end position="24"/>
    </location>
</feature>
<dbReference type="STRING" id="1220554.GCA_001552135_04834"/>
<evidence type="ECO:0000256" key="5">
    <source>
        <dbReference type="ARBA" id="ARBA00022491"/>
    </source>
</evidence>
<comment type="cofactor">
    <cofactor evidence="11">
        <name>Zn(2+)</name>
        <dbReference type="ChEBI" id="CHEBI:29105"/>
    </cofactor>
    <text evidence="11">Binds 1 zinc ion per subunit.</text>
</comment>